<evidence type="ECO:0008006" key="4">
    <source>
        <dbReference type="Google" id="ProtNLM"/>
    </source>
</evidence>
<protein>
    <recommendedName>
        <fullName evidence="4">Integrase core domain containing protein</fullName>
    </recommendedName>
</protein>
<accession>M1DNB6</accession>
<dbReference type="AlphaFoldDB" id="M1DNB6"/>
<keyword evidence="3" id="KW-1185">Reference proteome</keyword>
<dbReference type="Proteomes" id="UP000011115">
    <property type="component" value="Unassembled WGS sequence"/>
</dbReference>
<evidence type="ECO:0000256" key="1">
    <source>
        <dbReference type="SAM" id="MobiDB-lite"/>
    </source>
</evidence>
<sequence>MKKPIEESEAHMEAEIDVKIQAVHWRIDVFELKMMERPQPRATMEMTTFQSDFAKLWDDIDALAAPEVDVLEFAPEEDVGDVVLSVLFSEDTPSLDPPPPVAGKQTHTSEPTTDREEARWARKKER</sequence>
<proteinExistence type="predicted"/>
<evidence type="ECO:0000313" key="2">
    <source>
        <dbReference type="EnsemblPlants" id="PGSC0003DMT400091750"/>
    </source>
</evidence>
<name>M1DNB6_SOLTU</name>
<reference evidence="3" key="1">
    <citation type="journal article" date="2011" name="Nature">
        <title>Genome sequence and analysis of the tuber crop potato.</title>
        <authorList>
            <consortium name="The Potato Genome Sequencing Consortium"/>
        </authorList>
    </citation>
    <scope>NUCLEOTIDE SEQUENCE [LARGE SCALE GENOMIC DNA]</scope>
    <source>
        <strain evidence="3">cv. DM1-3 516 R44</strain>
    </source>
</reference>
<dbReference type="HOGENOM" id="CLU_028647_7_1_1"/>
<dbReference type="EnsemblPlants" id="PGSC0003DMT400091750">
    <property type="protein sequence ID" value="PGSC0003DMT400091750"/>
    <property type="gene ID" value="PGSC0003DMG400041321"/>
</dbReference>
<dbReference type="Gramene" id="PGSC0003DMT400091750">
    <property type="protein sequence ID" value="PGSC0003DMT400091750"/>
    <property type="gene ID" value="PGSC0003DMG400041321"/>
</dbReference>
<reference evidence="2" key="2">
    <citation type="submission" date="2015-06" db="UniProtKB">
        <authorList>
            <consortium name="EnsemblPlants"/>
        </authorList>
    </citation>
    <scope>IDENTIFICATION</scope>
    <source>
        <strain evidence="2">DM1-3 516 R44</strain>
    </source>
</reference>
<dbReference type="PaxDb" id="4113-PGSC0003DMT400091750"/>
<evidence type="ECO:0000313" key="3">
    <source>
        <dbReference type="Proteomes" id="UP000011115"/>
    </source>
</evidence>
<feature type="region of interest" description="Disordered" evidence="1">
    <location>
        <begin position="90"/>
        <end position="126"/>
    </location>
</feature>
<dbReference type="InParanoid" id="M1DNB6"/>
<organism evidence="2 3">
    <name type="scientific">Solanum tuberosum</name>
    <name type="common">Potato</name>
    <dbReference type="NCBI Taxonomy" id="4113"/>
    <lineage>
        <taxon>Eukaryota</taxon>
        <taxon>Viridiplantae</taxon>
        <taxon>Streptophyta</taxon>
        <taxon>Embryophyta</taxon>
        <taxon>Tracheophyta</taxon>
        <taxon>Spermatophyta</taxon>
        <taxon>Magnoliopsida</taxon>
        <taxon>eudicotyledons</taxon>
        <taxon>Gunneridae</taxon>
        <taxon>Pentapetalae</taxon>
        <taxon>asterids</taxon>
        <taxon>lamiids</taxon>
        <taxon>Solanales</taxon>
        <taxon>Solanaceae</taxon>
        <taxon>Solanoideae</taxon>
        <taxon>Solaneae</taxon>
        <taxon>Solanum</taxon>
    </lineage>
</organism>